<comment type="caution">
    <text evidence="2">The sequence shown here is derived from an EMBL/GenBank/DDBJ whole genome shotgun (WGS) entry which is preliminary data.</text>
</comment>
<keyword evidence="1" id="KW-0812">Transmembrane</keyword>
<dbReference type="RefSeq" id="WP_128986852.1">
    <property type="nucleotide sequence ID" value="NZ_PDJZ01000008.1"/>
</dbReference>
<organism evidence="2 3">
    <name type="scientific">Arcobacter cloacae</name>
    <dbReference type="NCBI Taxonomy" id="1054034"/>
    <lineage>
        <taxon>Bacteria</taxon>
        <taxon>Pseudomonadati</taxon>
        <taxon>Campylobacterota</taxon>
        <taxon>Epsilonproteobacteria</taxon>
        <taxon>Campylobacterales</taxon>
        <taxon>Arcobacteraceae</taxon>
        <taxon>Arcobacter</taxon>
    </lineage>
</organism>
<sequence>MDNFLIIQIYMLFFLMFAIHVYFLFNKLFVKERKIKLNNSNILWILLGLFIITIVFGFFYNEFLINDNLKNEKIKDSIANWGAFGSYFGGFVAPILTFITLIILIKQISATQEANNLQIEHINKTRRIENLTERINYTVNLANEKIDKVHSLDENIVKIYIKNDKELSKQSLSLKSIINDYNNKLTNVTLSDDSLFPLEWQSIITYINMYTNEYENDAENRLDSFIKTEFHNILVLINKTIAWCIELLNLDEHSYQFVKFALINFTYTIEEAYKLGKIDKNKYEIFYKLISIHNNNEDSITENNLKKLFAKELSNKYDKNLAEKDLPNVNFRILDTKELKVGEFSVEIEGTTYLRIDGSWINGIELLEKRKVNKIS</sequence>
<evidence type="ECO:0000256" key="1">
    <source>
        <dbReference type="SAM" id="Phobius"/>
    </source>
</evidence>
<feature type="transmembrane region" description="Helical" evidence="1">
    <location>
        <begin position="42"/>
        <end position="61"/>
    </location>
</feature>
<evidence type="ECO:0000313" key="2">
    <source>
        <dbReference type="EMBL" id="RXJ83833.1"/>
    </source>
</evidence>
<gene>
    <name evidence="2" type="ORF">CRU90_08495</name>
</gene>
<accession>A0A4Q0ZC33</accession>
<feature type="transmembrane region" description="Helical" evidence="1">
    <location>
        <begin position="81"/>
        <end position="105"/>
    </location>
</feature>
<feature type="transmembrane region" description="Helical" evidence="1">
    <location>
        <begin position="6"/>
        <end position="30"/>
    </location>
</feature>
<dbReference type="EMBL" id="PDJZ01000008">
    <property type="protein sequence ID" value="RXJ83833.1"/>
    <property type="molecule type" value="Genomic_DNA"/>
</dbReference>
<dbReference type="Proteomes" id="UP000290870">
    <property type="component" value="Unassembled WGS sequence"/>
</dbReference>
<protein>
    <recommendedName>
        <fullName evidence="4">Phage abortive infection protein</fullName>
    </recommendedName>
</protein>
<evidence type="ECO:0008006" key="4">
    <source>
        <dbReference type="Google" id="ProtNLM"/>
    </source>
</evidence>
<reference evidence="2 3" key="1">
    <citation type="submission" date="2017-10" db="EMBL/GenBank/DDBJ databases">
        <title>Genomics of the genus Arcobacter.</title>
        <authorList>
            <person name="Perez-Cataluna A."/>
            <person name="Figueras M.J."/>
        </authorList>
    </citation>
    <scope>NUCLEOTIDE SEQUENCE [LARGE SCALE GENOMIC DNA]</scope>
    <source>
        <strain evidence="2 3">F26</strain>
    </source>
</reference>
<dbReference type="AlphaFoldDB" id="A0A4Q0ZC33"/>
<evidence type="ECO:0000313" key="3">
    <source>
        <dbReference type="Proteomes" id="UP000290870"/>
    </source>
</evidence>
<keyword evidence="1" id="KW-1133">Transmembrane helix</keyword>
<keyword evidence="1" id="KW-0472">Membrane</keyword>
<name>A0A4Q0ZC33_9BACT</name>
<proteinExistence type="predicted"/>